<accession>A0ABU1DJ41</accession>
<dbReference type="EMBL" id="JADBEO010000040">
    <property type="protein sequence ID" value="MDR4308109.1"/>
    <property type="molecule type" value="Genomic_DNA"/>
</dbReference>
<evidence type="ECO:0000256" key="1">
    <source>
        <dbReference type="SAM" id="MobiDB-lite"/>
    </source>
</evidence>
<dbReference type="InterPro" id="IPR009367">
    <property type="entry name" value="Elm1-like"/>
</dbReference>
<sequence length="334" mass="35721">MLAWTLTDGSAEDEIRCLGVAEAIADRIERRRIAPRGRYGWLAPFGPIDPRDAPGAAGGPITPLRGWPELVVGAGRKAVPYLASVKRASGGRTITAFMGATLAGRAVADIVAVDQGERLRGPNVVATPTRPHRMSAARLIAARGAPALFPTDARGRRVGVLLGARRTRWCAEDVSRLAAGLGRLRDDGAIIAVVPSRDADERLDMAVRTSAHYLWDRQGQDPTARLLAQSDALVASADNLLVLDEAVATGLPVMAFRPQGLDRREAAALDRLVSLGAARIFSGRLEDFAYTPIDSTAEIARAISAVIATRAALRPRPERRAPARSRETNGPNFR</sequence>
<reference evidence="2" key="1">
    <citation type="submission" date="2020-10" db="EMBL/GenBank/DDBJ databases">
        <authorList>
            <person name="Abbas A."/>
            <person name="Razzaq R."/>
            <person name="Waqas M."/>
            <person name="Abbas N."/>
            <person name="Nielsen T.K."/>
            <person name="Hansen L.H."/>
            <person name="Hussain S."/>
            <person name="Shahid M."/>
        </authorList>
    </citation>
    <scope>NUCLEOTIDE SEQUENCE</scope>
    <source>
        <strain evidence="2">S14</strain>
    </source>
</reference>
<protein>
    <submittedName>
        <fullName evidence="2">Mitochondrial fission ELM1 family protein</fullName>
    </submittedName>
</protein>
<gene>
    <name evidence="2" type="ORF">IHQ68_15930</name>
</gene>
<dbReference type="Pfam" id="PF06258">
    <property type="entry name" value="Mito_fiss_Elm1"/>
    <property type="match status" value="1"/>
</dbReference>
<evidence type="ECO:0000313" key="2">
    <source>
        <dbReference type="EMBL" id="MDR4308109.1"/>
    </source>
</evidence>
<keyword evidence="3" id="KW-1185">Reference proteome</keyword>
<organism evidence="2 3">
    <name type="scientific">Chelatococcus sambhunathii</name>
    <dbReference type="NCBI Taxonomy" id="363953"/>
    <lineage>
        <taxon>Bacteria</taxon>
        <taxon>Pseudomonadati</taxon>
        <taxon>Pseudomonadota</taxon>
        <taxon>Alphaproteobacteria</taxon>
        <taxon>Hyphomicrobiales</taxon>
        <taxon>Chelatococcaceae</taxon>
        <taxon>Chelatococcus</taxon>
    </lineage>
</organism>
<dbReference type="Proteomes" id="UP001181622">
    <property type="component" value="Unassembled WGS sequence"/>
</dbReference>
<feature type="region of interest" description="Disordered" evidence="1">
    <location>
        <begin position="314"/>
        <end position="334"/>
    </location>
</feature>
<name>A0ABU1DJ41_9HYPH</name>
<comment type="caution">
    <text evidence="2">The sequence shown here is derived from an EMBL/GenBank/DDBJ whole genome shotgun (WGS) entry which is preliminary data.</text>
</comment>
<proteinExistence type="predicted"/>
<feature type="compositionally biased region" description="Basic and acidic residues" evidence="1">
    <location>
        <begin position="315"/>
        <end position="327"/>
    </location>
</feature>
<evidence type="ECO:0000313" key="3">
    <source>
        <dbReference type="Proteomes" id="UP001181622"/>
    </source>
</evidence>
<dbReference type="RefSeq" id="WP_309393585.1">
    <property type="nucleotide sequence ID" value="NZ_JADBEO010000040.1"/>
</dbReference>